<feature type="domain" description="VTT" evidence="2">
    <location>
        <begin position="27"/>
        <end position="140"/>
    </location>
</feature>
<dbReference type="InterPro" id="IPR051311">
    <property type="entry name" value="DedA_domain"/>
</dbReference>
<evidence type="ECO:0000256" key="1">
    <source>
        <dbReference type="SAM" id="Phobius"/>
    </source>
</evidence>
<dbReference type="RefSeq" id="WP_244639258.1">
    <property type="nucleotide sequence ID" value="NZ_BMIQ01000001.1"/>
</dbReference>
<keyword evidence="1" id="KW-0812">Transmembrane</keyword>
<comment type="caution">
    <text evidence="3">The sequence shown here is derived from an EMBL/GenBank/DDBJ whole genome shotgun (WGS) entry which is preliminary data.</text>
</comment>
<sequence>MSAEVWSYAGMFWSALLSATVLPGASEVTFVALLVSGGTAPVALVAVATVGNTLGSVLNWACGRFLSRFADRKWFPVGRNQVERAARIFDRYGTWTLLLAWLPVVGDALTVVAGVLRVRMPAFVLLVGIGKLGRYLFLLTAAGFATA</sequence>
<evidence type="ECO:0000313" key="4">
    <source>
        <dbReference type="Proteomes" id="UP000644699"/>
    </source>
</evidence>
<dbReference type="Pfam" id="PF09335">
    <property type="entry name" value="VTT_dom"/>
    <property type="match status" value="1"/>
</dbReference>
<keyword evidence="1" id="KW-0472">Membrane</keyword>
<evidence type="ECO:0000259" key="2">
    <source>
        <dbReference type="Pfam" id="PF09335"/>
    </source>
</evidence>
<dbReference type="InterPro" id="IPR032816">
    <property type="entry name" value="VTT_dom"/>
</dbReference>
<dbReference type="PANTHER" id="PTHR42709">
    <property type="entry name" value="ALKALINE PHOSPHATASE LIKE PROTEIN"/>
    <property type="match status" value="1"/>
</dbReference>
<reference evidence="3" key="2">
    <citation type="submission" date="2020-09" db="EMBL/GenBank/DDBJ databases">
        <authorList>
            <person name="Sun Q."/>
            <person name="Zhou Y."/>
        </authorList>
    </citation>
    <scope>NUCLEOTIDE SEQUENCE</scope>
    <source>
        <strain evidence="3">CGMCC 1.15367</strain>
    </source>
</reference>
<reference evidence="3" key="1">
    <citation type="journal article" date="2014" name="Int. J. Syst. Evol. Microbiol.">
        <title>Complete genome sequence of Corynebacterium casei LMG S-19264T (=DSM 44701T), isolated from a smear-ripened cheese.</title>
        <authorList>
            <consortium name="US DOE Joint Genome Institute (JGI-PGF)"/>
            <person name="Walter F."/>
            <person name="Albersmeier A."/>
            <person name="Kalinowski J."/>
            <person name="Ruckert C."/>
        </authorList>
    </citation>
    <scope>NUCLEOTIDE SEQUENCE</scope>
    <source>
        <strain evidence="3">CGMCC 1.15367</strain>
    </source>
</reference>
<keyword evidence="1" id="KW-1133">Transmembrane helix</keyword>
<evidence type="ECO:0000313" key="3">
    <source>
        <dbReference type="EMBL" id="GGD87697.1"/>
    </source>
</evidence>
<dbReference type="Proteomes" id="UP000644699">
    <property type="component" value="Unassembled WGS sequence"/>
</dbReference>
<name>A0A916ZCD2_9HYPH</name>
<accession>A0A916ZCD2</accession>
<organism evidence="3 4">
    <name type="scientific">Aureimonas endophytica</name>
    <dbReference type="NCBI Taxonomy" id="2027858"/>
    <lineage>
        <taxon>Bacteria</taxon>
        <taxon>Pseudomonadati</taxon>
        <taxon>Pseudomonadota</taxon>
        <taxon>Alphaproteobacteria</taxon>
        <taxon>Hyphomicrobiales</taxon>
        <taxon>Aurantimonadaceae</taxon>
        <taxon>Aureimonas</taxon>
    </lineage>
</organism>
<proteinExistence type="predicted"/>
<dbReference type="EMBL" id="BMIQ01000001">
    <property type="protein sequence ID" value="GGD87697.1"/>
    <property type="molecule type" value="Genomic_DNA"/>
</dbReference>
<protein>
    <submittedName>
        <fullName evidence="3">Membrane protein</fullName>
    </submittedName>
</protein>
<keyword evidence="4" id="KW-1185">Reference proteome</keyword>
<gene>
    <name evidence="3" type="ORF">GCM10011390_03030</name>
</gene>
<feature type="transmembrane region" description="Helical" evidence="1">
    <location>
        <begin position="122"/>
        <end position="145"/>
    </location>
</feature>
<dbReference type="AlphaFoldDB" id="A0A916ZCD2"/>
<feature type="transmembrane region" description="Helical" evidence="1">
    <location>
        <begin position="94"/>
        <end position="116"/>
    </location>
</feature>
<dbReference type="PANTHER" id="PTHR42709:SF4">
    <property type="entry name" value="INNER MEMBRANE PROTEIN YQAA"/>
    <property type="match status" value="1"/>
</dbReference>